<comment type="caution">
    <text evidence="1">The sequence shown here is derived from an EMBL/GenBank/DDBJ whole genome shotgun (WGS) entry which is preliminary data.</text>
</comment>
<accession>A0A9N9PEE9</accession>
<sequence length="184" mass="21613">NKENIILRAQSDVVTRWNSTYNAWVYIQNKENIILRAQSDVVTRLNSTYNIWVYMLELKLYIEILASSLTDEWTVVTGIIKVLKPFNDITNYILGSLYSTMSIIYPTISTLHNALSKEYVDEDLSIYDTDKVDFDTMDNISMFDLEEVLDENEELEQIKSLATTAYLIELIKNIIFKLFERYYK</sequence>
<proteinExistence type="predicted"/>
<dbReference type="AlphaFoldDB" id="A0A9N9PEE9"/>
<dbReference type="InterPro" id="IPR012337">
    <property type="entry name" value="RNaseH-like_sf"/>
</dbReference>
<organism evidence="1 2">
    <name type="scientific">Dentiscutata erythropus</name>
    <dbReference type="NCBI Taxonomy" id="1348616"/>
    <lineage>
        <taxon>Eukaryota</taxon>
        <taxon>Fungi</taxon>
        <taxon>Fungi incertae sedis</taxon>
        <taxon>Mucoromycota</taxon>
        <taxon>Glomeromycotina</taxon>
        <taxon>Glomeromycetes</taxon>
        <taxon>Diversisporales</taxon>
        <taxon>Gigasporaceae</taxon>
        <taxon>Dentiscutata</taxon>
    </lineage>
</organism>
<dbReference type="EMBL" id="CAJVPY010050213">
    <property type="protein sequence ID" value="CAG8813520.1"/>
    <property type="molecule type" value="Genomic_DNA"/>
</dbReference>
<evidence type="ECO:0000313" key="1">
    <source>
        <dbReference type="EMBL" id="CAG8813520.1"/>
    </source>
</evidence>
<dbReference type="Proteomes" id="UP000789405">
    <property type="component" value="Unassembled WGS sequence"/>
</dbReference>
<keyword evidence="2" id="KW-1185">Reference proteome</keyword>
<evidence type="ECO:0000313" key="2">
    <source>
        <dbReference type="Proteomes" id="UP000789405"/>
    </source>
</evidence>
<reference evidence="1" key="1">
    <citation type="submission" date="2021-06" db="EMBL/GenBank/DDBJ databases">
        <authorList>
            <person name="Kallberg Y."/>
            <person name="Tangrot J."/>
            <person name="Rosling A."/>
        </authorList>
    </citation>
    <scope>NUCLEOTIDE SEQUENCE</scope>
    <source>
        <strain evidence="1">MA453B</strain>
    </source>
</reference>
<protein>
    <submittedName>
        <fullName evidence="1">12707_t:CDS:1</fullName>
    </submittedName>
</protein>
<dbReference type="OrthoDB" id="2408157at2759"/>
<name>A0A9N9PEE9_9GLOM</name>
<dbReference type="SUPFAM" id="SSF53098">
    <property type="entry name" value="Ribonuclease H-like"/>
    <property type="match status" value="1"/>
</dbReference>
<feature type="non-terminal residue" evidence="1">
    <location>
        <position position="184"/>
    </location>
</feature>
<gene>
    <name evidence="1" type="ORF">DERYTH_LOCUS25812</name>
</gene>
<feature type="non-terminal residue" evidence="1">
    <location>
        <position position="1"/>
    </location>
</feature>